<dbReference type="InterPro" id="IPR035940">
    <property type="entry name" value="CAP_sf"/>
</dbReference>
<dbReference type="PANTHER" id="PTHR10334">
    <property type="entry name" value="CYSTEINE-RICH SECRETORY PROTEIN-RELATED"/>
    <property type="match status" value="1"/>
</dbReference>
<evidence type="ECO:0000259" key="3">
    <source>
        <dbReference type="PROSITE" id="PS51670"/>
    </source>
</evidence>
<evidence type="ECO:0000313" key="5">
    <source>
        <dbReference type="Proteomes" id="UP000812440"/>
    </source>
</evidence>
<evidence type="ECO:0000256" key="2">
    <source>
        <dbReference type="PROSITE-ProRule" id="PRU01005"/>
    </source>
</evidence>
<dbReference type="InterPro" id="IPR003582">
    <property type="entry name" value="ShKT_dom"/>
</dbReference>
<dbReference type="AlphaFoldDB" id="A0A8T2JKN8"/>
<dbReference type="Pfam" id="PF08562">
    <property type="entry name" value="Crisp"/>
    <property type="match status" value="1"/>
</dbReference>
<sequence length="220" mass="24577">MVGVPISKLCDINANKKIIVDTHNELRAQVSPAATNMLKMEWSDKAAELAAGYARSCKQYHSQQTERNFTGFNCGENLFMSSFKASWEDVIKAFYSEVSNFEYGKGAIDPDQEILHYTQLVWYASFQVGCACAECPVSDDTQKYFYVCRYCPPTNLKTIPYPYKKGKNCGDCENSCDNGLCTNHCPYNQNKYGDCPSLAKGDGCQKEIGLMDDCPASCHC</sequence>
<comment type="caution">
    <text evidence="2">Lacks conserved residue(s) required for the propagation of feature annotation.</text>
</comment>
<evidence type="ECO:0000313" key="4">
    <source>
        <dbReference type="EMBL" id="KAG8445815.1"/>
    </source>
</evidence>
<dbReference type="PROSITE" id="PS51670">
    <property type="entry name" value="SHKT"/>
    <property type="match status" value="1"/>
</dbReference>
<reference evidence="4" key="1">
    <citation type="thesis" date="2020" institute="ProQuest LLC" country="789 East Eisenhower Parkway, Ann Arbor, MI, USA">
        <title>Comparative Genomics and Chromosome Evolution.</title>
        <authorList>
            <person name="Mudd A.B."/>
        </authorList>
    </citation>
    <scope>NUCLEOTIDE SEQUENCE</scope>
    <source>
        <strain evidence="4">Female2</strain>
        <tissue evidence="4">Blood</tissue>
    </source>
</reference>
<accession>A0A8T2JKN8</accession>
<dbReference type="FunFam" id="3.40.33.10:FF:000005">
    <property type="entry name" value="Cysteine-rich secretory protein 2"/>
    <property type="match status" value="1"/>
</dbReference>
<comment type="caution">
    <text evidence="4">The sequence shown here is derived from an EMBL/GenBank/DDBJ whole genome shotgun (WGS) entry which is preliminary data.</text>
</comment>
<comment type="similarity">
    <text evidence="1">Belongs to the CRISP family.</text>
</comment>
<keyword evidence="5" id="KW-1185">Reference proteome</keyword>
<dbReference type="SUPFAM" id="SSF57546">
    <property type="entry name" value="Crisp domain-like"/>
    <property type="match status" value="1"/>
</dbReference>
<dbReference type="OrthoDB" id="737510at2759"/>
<dbReference type="Gene3D" id="1.10.10.740">
    <property type="entry name" value="Crisp domain"/>
    <property type="match status" value="1"/>
</dbReference>
<proteinExistence type="inferred from homology"/>
<gene>
    <name evidence="4" type="ORF">GDO86_010559</name>
</gene>
<dbReference type="PRINTS" id="PR00837">
    <property type="entry name" value="V5TPXLIKE"/>
</dbReference>
<dbReference type="Pfam" id="PF00188">
    <property type="entry name" value="CAP"/>
    <property type="match status" value="1"/>
</dbReference>
<dbReference type="EMBL" id="JAACNH010000004">
    <property type="protein sequence ID" value="KAG8445815.1"/>
    <property type="molecule type" value="Genomic_DNA"/>
</dbReference>
<dbReference type="InterPro" id="IPR013871">
    <property type="entry name" value="Cysteine_rich_secretory"/>
</dbReference>
<protein>
    <recommendedName>
        <fullName evidence="3">ShKT domain-containing protein</fullName>
    </recommendedName>
</protein>
<name>A0A8T2JKN8_9PIPI</name>
<dbReference type="Proteomes" id="UP000812440">
    <property type="component" value="Chromosome 5"/>
</dbReference>
<dbReference type="SMART" id="SM00198">
    <property type="entry name" value="SCP"/>
    <property type="match status" value="1"/>
</dbReference>
<dbReference type="Gene3D" id="3.40.33.10">
    <property type="entry name" value="CAP"/>
    <property type="match status" value="1"/>
</dbReference>
<evidence type="ECO:0000256" key="1">
    <source>
        <dbReference type="ARBA" id="ARBA00009923"/>
    </source>
</evidence>
<feature type="domain" description="ShKT" evidence="3">
    <location>
        <begin position="185"/>
        <end position="220"/>
    </location>
</feature>
<organism evidence="4 5">
    <name type="scientific">Hymenochirus boettgeri</name>
    <name type="common">Congo dwarf clawed frog</name>
    <dbReference type="NCBI Taxonomy" id="247094"/>
    <lineage>
        <taxon>Eukaryota</taxon>
        <taxon>Metazoa</taxon>
        <taxon>Chordata</taxon>
        <taxon>Craniata</taxon>
        <taxon>Vertebrata</taxon>
        <taxon>Euteleostomi</taxon>
        <taxon>Amphibia</taxon>
        <taxon>Batrachia</taxon>
        <taxon>Anura</taxon>
        <taxon>Pipoidea</taxon>
        <taxon>Pipidae</taxon>
        <taxon>Pipinae</taxon>
        <taxon>Hymenochirus</taxon>
    </lineage>
</organism>
<dbReference type="SUPFAM" id="SSF55797">
    <property type="entry name" value="PR-1-like"/>
    <property type="match status" value="1"/>
</dbReference>
<dbReference type="InterPro" id="IPR014044">
    <property type="entry name" value="CAP_dom"/>
</dbReference>
<dbReference type="InterPro" id="IPR001283">
    <property type="entry name" value="CRISP-related"/>
</dbReference>
<dbReference type="InterPro" id="IPR042076">
    <property type="entry name" value="Crisp-like_dom"/>
</dbReference>
<feature type="non-terminal residue" evidence="4">
    <location>
        <position position="1"/>
    </location>
</feature>